<evidence type="ECO:0000313" key="2">
    <source>
        <dbReference type="EMBL" id="KAF3281101.1"/>
    </source>
</evidence>
<name>A0A7C8VAE5_ORBOL</name>
<evidence type="ECO:0000256" key="1">
    <source>
        <dbReference type="SAM" id="MobiDB-lite"/>
    </source>
</evidence>
<comment type="caution">
    <text evidence="2">The sequence shown here is derived from an EMBL/GenBank/DDBJ whole genome shotgun (WGS) entry which is preliminary data.</text>
</comment>
<protein>
    <submittedName>
        <fullName evidence="2">Uncharacterized protein</fullName>
    </submittedName>
</protein>
<evidence type="ECO:0000313" key="3">
    <source>
        <dbReference type="Proteomes" id="UP000474640"/>
    </source>
</evidence>
<reference evidence="2 3" key="1">
    <citation type="submission" date="2020-01" db="EMBL/GenBank/DDBJ databases">
        <authorList>
            <person name="Palmer J.M."/>
        </authorList>
    </citation>
    <scope>NUCLEOTIDE SEQUENCE [LARGE SCALE GENOMIC DNA]</scope>
    <source>
        <strain evidence="2 3">TWF970</strain>
    </source>
</reference>
<accession>A0A7C8VAE5</accession>
<dbReference type="EMBL" id="JAABOJ010000016">
    <property type="protein sequence ID" value="KAF3281101.1"/>
    <property type="molecule type" value="Genomic_DNA"/>
</dbReference>
<organism evidence="2 3">
    <name type="scientific">Orbilia oligospora</name>
    <name type="common">Nematode-trapping fungus</name>
    <name type="synonym">Arthrobotrys oligospora</name>
    <dbReference type="NCBI Taxonomy" id="2813651"/>
    <lineage>
        <taxon>Eukaryota</taxon>
        <taxon>Fungi</taxon>
        <taxon>Dikarya</taxon>
        <taxon>Ascomycota</taxon>
        <taxon>Pezizomycotina</taxon>
        <taxon>Orbiliomycetes</taxon>
        <taxon>Orbiliales</taxon>
        <taxon>Orbiliaceae</taxon>
        <taxon>Orbilia</taxon>
    </lineage>
</organism>
<proteinExistence type="predicted"/>
<feature type="region of interest" description="Disordered" evidence="1">
    <location>
        <begin position="20"/>
        <end position="54"/>
    </location>
</feature>
<gene>
    <name evidence="2" type="ORF">TWF970_002275</name>
</gene>
<sequence length="118" mass="13329">MVPVFEFFSKVSRRKLSTLSSKSSSPYVVEKGNKKRTERRPVHELSRERRHRSRGGAARAVLFGWLVPQFRNRMGTLPNRTESNFELSALKHTETHTGPPFSAFIGGTVAVRPVCEAC</sequence>
<dbReference type="AlphaFoldDB" id="A0A7C8VAE5"/>
<dbReference type="Proteomes" id="UP000474640">
    <property type="component" value="Unassembled WGS sequence"/>
</dbReference>